<protein>
    <submittedName>
        <fullName evidence="2">Uncharacterized protein</fullName>
    </submittedName>
</protein>
<reference evidence="3" key="1">
    <citation type="submission" date="2011-07" db="EMBL/GenBank/DDBJ databases">
        <authorList>
            <consortium name="Caenorhabditis brenneri Sequencing and Analysis Consortium"/>
            <person name="Wilson R.K."/>
        </authorList>
    </citation>
    <scope>NUCLEOTIDE SEQUENCE [LARGE SCALE GENOMIC DNA]</scope>
    <source>
        <strain evidence="3">PB2801</strain>
    </source>
</reference>
<name>G0NY68_CAEBE</name>
<evidence type="ECO:0000313" key="2">
    <source>
        <dbReference type="EMBL" id="EGT39945.1"/>
    </source>
</evidence>
<feature type="compositionally biased region" description="Pro residues" evidence="1">
    <location>
        <begin position="407"/>
        <end position="421"/>
    </location>
</feature>
<dbReference type="STRING" id="135651.G0NY68"/>
<evidence type="ECO:0000313" key="3">
    <source>
        <dbReference type="Proteomes" id="UP000008068"/>
    </source>
</evidence>
<feature type="compositionally biased region" description="Pro residues" evidence="1">
    <location>
        <begin position="361"/>
        <end position="375"/>
    </location>
</feature>
<dbReference type="eggNOG" id="ENOG502RS0T">
    <property type="taxonomic scope" value="Eukaryota"/>
</dbReference>
<keyword evidence="3" id="KW-1185">Reference proteome</keyword>
<feature type="compositionally biased region" description="Basic and acidic residues" evidence="1">
    <location>
        <begin position="376"/>
        <end position="385"/>
    </location>
</feature>
<dbReference type="Proteomes" id="UP000008068">
    <property type="component" value="Unassembled WGS sequence"/>
</dbReference>
<accession>G0NY68</accession>
<feature type="compositionally biased region" description="Pro residues" evidence="1">
    <location>
        <begin position="453"/>
        <end position="467"/>
    </location>
</feature>
<organism evidence="3">
    <name type="scientific">Caenorhabditis brenneri</name>
    <name type="common">Nematode worm</name>
    <dbReference type="NCBI Taxonomy" id="135651"/>
    <lineage>
        <taxon>Eukaryota</taxon>
        <taxon>Metazoa</taxon>
        <taxon>Ecdysozoa</taxon>
        <taxon>Nematoda</taxon>
        <taxon>Chromadorea</taxon>
        <taxon>Rhabditida</taxon>
        <taxon>Rhabditina</taxon>
        <taxon>Rhabditomorpha</taxon>
        <taxon>Rhabditoidea</taxon>
        <taxon>Rhabditidae</taxon>
        <taxon>Peloderinae</taxon>
        <taxon>Caenorhabditis</taxon>
    </lineage>
</organism>
<dbReference type="InParanoid" id="G0NY68"/>
<evidence type="ECO:0000256" key="1">
    <source>
        <dbReference type="SAM" id="MobiDB-lite"/>
    </source>
</evidence>
<sequence length="715" mass="79623">MDDFYITLPSTVPNPQHKNTSSRYVTRLPEVLNLERDKYVVAASDVIYPYSYVNVGKQLDYWIHFKSRLPIHISIPPAQYSDAAQIINTLNGSQVRLKRSAALALVDSEIARVKRARTDEVGNLDADITSLDDGKINQIDGVFEPITDEYSMLEGPGHAATEEETIGDEFGALAAADENVETIGKEFGALAAADENVETIGKEFDALAAADKGSAKNVETIGKEFDALAAADKKSDAAKSEKSGVAKSEKSEKSGGAKSEKSGVAKSEKSEKSDVAKSEKSNVAKSEKSNVAKSEKSEKSKKLLFEQQVFDDDAMPPSASSYQVPPPVEVPERETRFDKRKLQEERVLEQAMDEEYQALDSPPPTSIHQVPPPVEVPEKETRFDRKKLQEERVLEQAMDEEYQALDSPPPTSSHQVPPPVEVPEKETRFDRKKLQEERVLEQAMDEEYQALDSPPPTSSHQVPPPVEVPEKETRFDRKKLQEGRVLDSSGQTIADEYAAIDSLDDDELEQIDSEFEKLARARIEHEAAARAYTAAQAAVVNVVGDETIYSQAVEMLKKQRARITTESRPSSRDFLKFTIVADTLHCDFLDADILFVELDEPCAYFLGFVDPIVRKSQKAEKKIDYFGNVSTLYLYCDVVDPIIVGNTKSALLSVIPCQGAYGEMIHHTVTHPRYLPLVKSTIDSIRVDFLTEFGEPINFNWGSTIVVLHFKQRSR</sequence>
<proteinExistence type="predicted"/>
<feature type="region of interest" description="Disordered" evidence="1">
    <location>
        <begin position="230"/>
        <end position="341"/>
    </location>
</feature>
<feature type="compositionally biased region" description="Basic and acidic residues" evidence="1">
    <location>
        <begin position="230"/>
        <end position="304"/>
    </location>
</feature>
<gene>
    <name evidence="2" type="ORF">CAEBREN_32589</name>
</gene>
<dbReference type="OrthoDB" id="5872300at2759"/>
<feature type="region of interest" description="Disordered" evidence="1">
    <location>
        <begin position="358"/>
        <end position="385"/>
    </location>
</feature>
<dbReference type="AlphaFoldDB" id="G0NY68"/>
<dbReference type="EMBL" id="GL379977">
    <property type="protein sequence ID" value="EGT39945.1"/>
    <property type="molecule type" value="Genomic_DNA"/>
</dbReference>
<feature type="compositionally biased region" description="Basic and acidic residues" evidence="1">
    <location>
        <begin position="422"/>
        <end position="440"/>
    </location>
</feature>
<dbReference type="HOGENOM" id="CLU_015332_0_0_1"/>
<feature type="region of interest" description="Disordered" evidence="1">
    <location>
        <begin position="401"/>
        <end position="474"/>
    </location>
</feature>
<feature type="compositionally biased region" description="Basic and acidic residues" evidence="1">
    <location>
        <begin position="330"/>
        <end position="341"/>
    </location>
</feature>